<gene>
    <name evidence="1" type="ORF">SADO_02240</name>
</gene>
<dbReference type="Proteomes" id="UP001460888">
    <property type="component" value="Unassembled WGS sequence"/>
</dbReference>
<evidence type="ECO:0000313" key="1">
    <source>
        <dbReference type="EMBL" id="MES1928037.1"/>
    </source>
</evidence>
<evidence type="ECO:0008006" key="3">
    <source>
        <dbReference type="Google" id="ProtNLM"/>
    </source>
</evidence>
<dbReference type="CDD" id="cd22784">
    <property type="entry name" value="DPBB_MltA_YuiC-like"/>
    <property type="match status" value="1"/>
</dbReference>
<proteinExistence type="predicted"/>
<evidence type="ECO:0000313" key="2">
    <source>
        <dbReference type="Proteomes" id="UP001460888"/>
    </source>
</evidence>
<protein>
    <recommendedName>
        <fullName evidence="3">Lipoprotein</fullName>
    </recommendedName>
</protein>
<accession>A0ABV2AWN2</accession>
<comment type="caution">
    <text evidence="1">The sequence shown here is derived from an EMBL/GenBank/DDBJ whole genome shotgun (WGS) entry which is preliminary data.</text>
</comment>
<name>A0ABV2AWN2_9GAMM</name>
<reference evidence="1 2" key="1">
    <citation type="submission" date="2013-03" db="EMBL/GenBank/DDBJ databases">
        <title>Salinisphaera dokdonensis CL-ES53 Genome Sequencing.</title>
        <authorList>
            <person name="Li C."/>
            <person name="Lai Q."/>
            <person name="Shao Z."/>
        </authorList>
    </citation>
    <scope>NUCLEOTIDE SEQUENCE [LARGE SCALE GENOMIC DNA]</scope>
    <source>
        <strain evidence="1 2">CL-ES53</strain>
    </source>
</reference>
<organism evidence="1 2">
    <name type="scientific">Salinisphaera dokdonensis CL-ES53</name>
    <dbReference type="NCBI Taxonomy" id="1304272"/>
    <lineage>
        <taxon>Bacteria</taxon>
        <taxon>Pseudomonadati</taxon>
        <taxon>Pseudomonadota</taxon>
        <taxon>Gammaproteobacteria</taxon>
        <taxon>Salinisphaerales</taxon>
        <taxon>Salinisphaeraceae</taxon>
        <taxon>Salinisphaera</taxon>
    </lineage>
</organism>
<dbReference type="EMBL" id="APND01000001">
    <property type="protein sequence ID" value="MES1928037.1"/>
    <property type="molecule type" value="Genomic_DNA"/>
</dbReference>
<keyword evidence="2" id="KW-1185">Reference proteome</keyword>
<sequence length="147" mass="16209">MEDSMTNTQIVPARGAWIAGLALAFGVMGCASEEADSAVAWETMEVTATSFTLAEEETKRGNVGLTAFGDQLEPGDKALAVSRDLIRMGLTHGTKVRVEGLPGTYTVQDKMNKRWRNKIDILFKKRSRALEWGRQKIEIEYQVADAS</sequence>